<evidence type="ECO:0000256" key="1">
    <source>
        <dbReference type="ARBA" id="ARBA00001933"/>
    </source>
</evidence>
<dbReference type="Gene3D" id="3.90.1150.10">
    <property type="entry name" value="Aspartate Aminotransferase, domain 1"/>
    <property type="match status" value="1"/>
</dbReference>
<dbReference type="PANTHER" id="PTHR42885">
    <property type="entry name" value="HISTIDINOL-PHOSPHATE AMINOTRANSFERASE-RELATED"/>
    <property type="match status" value="1"/>
</dbReference>
<protein>
    <submittedName>
        <fullName evidence="4">Threonine-phosphate decarboxylase</fullName>
    </submittedName>
</protein>
<dbReference type="InterPro" id="IPR015424">
    <property type="entry name" value="PyrdxlP-dep_Trfase"/>
</dbReference>
<keyword evidence="5" id="KW-1185">Reference proteome</keyword>
<accession>A0A2Z6E0U3</accession>
<dbReference type="Pfam" id="PF00155">
    <property type="entry name" value="Aminotran_1_2"/>
    <property type="match status" value="1"/>
</dbReference>
<organism evidence="4 5">
    <name type="scientific">Hydrogenophilus thermoluteolus</name>
    <name type="common">Pseudomonas hydrogenothermophila</name>
    <dbReference type="NCBI Taxonomy" id="297"/>
    <lineage>
        <taxon>Bacteria</taxon>
        <taxon>Pseudomonadati</taxon>
        <taxon>Pseudomonadota</taxon>
        <taxon>Hydrogenophilia</taxon>
        <taxon>Hydrogenophilales</taxon>
        <taxon>Hydrogenophilaceae</taxon>
        <taxon>Hydrogenophilus</taxon>
    </lineage>
</organism>
<feature type="domain" description="Aminotransferase class I/classII large" evidence="3">
    <location>
        <begin position="62"/>
        <end position="342"/>
    </location>
</feature>
<evidence type="ECO:0000259" key="3">
    <source>
        <dbReference type="Pfam" id="PF00155"/>
    </source>
</evidence>
<dbReference type="EMBL" id="AP018558">
    <property type="protein sequence ID" value="BBD78145.1"/>
    <property type="molecule type" value="Genomic_DNA"/>
</dbReference>
<evidence type="ECO:0000313" key="4">
    <source>
        <dbReference type="EMBL" id="BBD78145.1"/>
    </source>
</evidence>
<dbReference type="CDD" id="cd00609">
    <property type="entry name" value="AAT_like"/>
    <property type="match status" value="1"/>
</dbReference>
<sequence length="385" mass="41743">MSVSEHANPAIGHGGRLRAAIARYGGPPERWIDLSTAIAPWPYPLPPVPPEVWQRLPEPDDALPAAIATYYGADGLPIPGTQAALQILPTLFPAIRTVVIPTPSYGEYQRTWALAGRLVRTVPLTASAIDQALETADALVLGQPNNPTGHRWSFDQIRAWHERLARRHGLLVIDEAFADAEAIATARPSPLPAWATQTRGAVILRSLGKFFGLAGLRFGVAFGEPPLLAALDAHLGPWAVSHPARWAATLALSDTTWHKRQLMRMQRAYHELATVLAQTGWLSVTPSNPAPQTFRDGLFPYAILLTHPDPEVAATLFATRQILVRSFPTLPFLRVGIAPTEQISELRARLLTLTPESAKVPTRCGAVTIHHGTSATGHCDHGPKT</sequence>
<dbReference type="RefSeq" id="WP_119335801.1">
    <property type="nucleotide sequence ID" value="NZ_AP018558.1"/>
</dbReference>
<name>A0A2Z6E0U3_HYDTE</name>
<evidence type="ECO:0000256" key="2">
    <source>
        <dbReference type="ARBA" id="ARBA00022898"/>
    </source>
</evidence>
<dbReference type="OrthoDB" id="9799304at2"/>
<dbReference type="Proteomes" id="UP000262004">
    <property type="component" value="Chromosome"/>
</dbReference>
<dbReference type="AlphaFoldDB" id="A0A2Z6E0U3"/>
<keyword evidence="2" id="KW-0663">Pyridoxal phosphate</keyword>
<dbReference type="InterPro" id="IPR015421">
    <property type="entry name" value="PyrdxlP-dep_Trfase_major"/>
</dbReference>
<dbReference type="KEGG" id="htl:HPTL_1889"/>
<dbReference type="GO" id="GO:0030170">
    <property type="term" value="F:pyridoxal phosphate binding"/>
    <property type="evidence" value="ECO:0007669"/>
    <property type="project" value="InterPro"/>
</dbReference>
<dbReference type="Gene3D" id="3.40.640.10">
    <property type="entry name" value="Type I PLP-dependent aspartate aminotransferase-like (Major domain)"/>
    <property type="match status" value="1"/>
</dbReference>
<reference evidence="4 5" key="1">
    <citation type="submission" date="2018-04" db="EMBL/GenBank/DDBJ databases">
        <title>Complete genome sequence of Hydrogenophilus thermoluteolus TH-1.</title>
        <authorList>
            <person name="Arai H."/>
        </authorList>
    </citation>
    <scope>NUCLEOTIDE SEQUENCE [LARGE SCALE GENOMIC DNA]</scope>
    <source>
        <strain evidence="4 5">TH-1</strain>
    </source>
</reference>
<dbReference type="PANTHER" id="PTHR42885:SF1">
    <property type="entry name" value="THREONINE-PHOSPHATE DECARBOXYLASE"/>
    <property type="match status" value="1"/>
</dbReference>
<dbReference type="InterPro" id="IPR004839">
    <property type="entry name" value="Aminotransferase_I/II_large"/>
</dbReference>
<dbReference type="InterPro" id="IPR015422">
    <property type="entry name" value="PyrdxlP-dep_Trfase_small"/>
</dbReference>
<comment type="cofactor">
    <cofactor evidence="1">
        <name>pyridoxal 5'-phosphate</name>
        <dbReference type="ChEBI" id="CHEBI:597326"/>
    </cofactor>
</comment>
<evidence type="ECO:0000313" key="5">
    <source>
        <dbReference type="Proteomes" id="UP000262004"/>
    </source>
</evidence>
<proteinExistence type="predicted"/>
<dbReference type="SUPFAM" id="SSF53383">
    <property type="entry name" value="PLP-dependent transferases"/>
    <property type="match status" value="1"/>
</dbReference>
<gene>
    <name evidence="4" type="ORF">HPTL_1889</name>
</gene>